<organism evidence="1 2">
    <name type="scientific">Lysinibacillus pakistanensis</name>
    <dbReference type="NCBI Taxonomy" id="759811"/>
    <lineage>
        <taxon>Bacteria</taxon>
        <taxon>Bacillati</taxon>
        <taxon>Bacillota</taxon>
        <taxon>Bacilli</taxon>
        <taxon>Bacillales</taxon>
        <taxon>Bacillaceae</taxon>
        <taxon>Lysinibacillus</taxon>
    </lineage>
</organism>
<reference evidence="1" key="1">
    <citation type="submission" date="2023-05" db="EMBL/GenBank/DDBJ databases">
        <title>Comparative genomics of Bacillaceae isolates and their secondary metabolite potential.</title>
        <authorList>
            <person name="Song L."/>
            <person name="Nielsen L.J."/>
            <person name="Mohite O."/>
            <person name="Xu X."/>
            <person name="Weber T."/>
            <person name="Kovacs A.T."/>
        </authorList>
    </citation>
    <scope>NUCLEOTIDE SEQUENCE</scope>
    <source>
        <strain evidence="1">LY1</strain>
    </source>
</reference>
<evidence type="ECO:0000313" key="1">
    <source>
        <dbReference type="EMBL" id="WHY53725.1"/>
    </source>
</evidence>
<name>A0AAX3X4Q9_9BACI</name>
<dbReference type="RefSeq" id="WP_283872171.1">
    <property type="nucleotide sequence ID" value="NZ_CP126101.1"/>
</dbReference>
<dbReference type="EMBL" id="CP126101">
    <property type="protein sequence ID" value="WHY53725.1"/>
    <property type="molecule type" value="Genomic_DNA"/>
</dbReference>
<proteinExistence type="predicted"/>
<dbReference type="AlphaFoldDB" id="A0AAX3X4Q9"/>
<evidence type="ECO:0000313" key="2">
    <source>
        <dbReference type="Proteomes" id="UP001178322"/>
    </source>
</evidence>
<accession>A0AAX3X4Q9</accession>
<dbReference type="Proteomes" id="UP001178322">
    <property type="component" value="Chromosome"/>
</dbReference>
<sequence>MSCINKFRVRRWLNLHAENDIIVTSKHYKRLGEIGLIKIIIMGSYKGKKISFDPELFEILPSFPSVDAKSLAKLAQDFTEMLRDNYERGNKKPTHYI</sequence>
<protein>
    <submittedName>
        <fullName evidence="1">Uncharacterized protein</fullName>
    </submittedName>
</protein>
<gene>
    <name evidence="1" type="ORF">QNH24_10955</name>
</gene>